<feature type="transmembrane region" description="Helical" evidence="8">
    <location>
        <begin position="530"/>
        <end position="557"/>
    </location>
</feature>
<feature type="transmembrane region" description="Helical" evidence="8">
    <location>
        <begin position="454"/>
        <end position="475"/>
    </location>
</feature>
<dbReference type="InterPro" id="IPR011009">
    <property type="entry name" value="Kinase-like_dom_sf"/>
</dbReference>
<dbReference type="PANTHER" id="PTHR43289:SF6">
    <property type="entry name" value="SERINE_THREONINE-PROTEIN KINASE NEKL-3"/>
    <property type="match status" value="1"/>
</dbReference>
<dbReference type="AlphaFoldDB" id="A0AAU7ANJ6"/>
<dbReference type="GO" id="GO:0005524">
    <property type="term" value="F:ATP binding"/>
    <property type="evidence" value="ECO:0007669"/>
    <property type="project" value="UniProtKB-UniRule"/>
</dbReference>
<feature type="transmembrane region" description="Helical" evidence="8">
    <location>
        <begin position="346"/>
        <end position="364"/>
    </location>
</feature>
<dbReference type="SUPFAM" id="SSF56112">
    <property type="entry name" value="Protein kinase-like (PK-like)"/>
    <property type="match status" value="1"/>
</dbReference>
<keyword evidence="8" id="KW-0472">Membrane</keyword>
<evidence type="ECO:0000256" key="8">
    <source>
        <dbReference type="SAM" id="Phobius"/>
    </source>
</evidence>
<evidence type="ECO:0000256" key="3">
    <source>
        <dbReference type="ARBA" id="ARBA00022679"/>
    </source>
</evidence>
<protein>
    <recommendedName>
        <fullName evidence="1">non-specific serine/threonine protein kinase</fullName>
        <ecNumber evidence="1">2.7.11.1</ecNumber>
    </recommendedName>
</protein>
<keyword evidence="8" id="KW-1133">Transmembrane helix</keyword>
<dbReference type="GO" id="GO:0004674">
    <property type="term" value="F:protein serine/threonine kinase activity"/>
    <property type="evidence" value="ECO:0007669"/>
    <property type="project" value="UniProtKB-KW"/>
</dbReference>
<evidence type="ECO:0000313" key="10">
    <source>
        <dbReference type="EMBL" id="XAY03200.1"/>
    </source>
</evidence>
<feature type="domain" description="Protein kinase" evidence="9">
    <location>
        <begin position="20"/>
        <end position="275"/>
    </location>
</feature>
<keyword evidence="6 7" id="KW-0067">ATP-binding</keyword>
<feature type="transmembrane region" description="Helical" evidence="8">
    <location>
        <begin position="376"/>
        <end position="403"/>
    </location>
</feature>
<reference evidence="10" key="1">
    <citation type="submission" date="2022-12" db="EMBL/GenBank/DDBJ databases">
        <title>Paraconexibacter alkalitolerans sp. nov. and Baekduia alba sp. nov., isolated from soil and emended description of the genera Paraconexibacter (Chun et al., 2020) and Baekduia (An et al., 2020).</title>
        <authorList>
            <person name="Vieira S."/>
            <person name="Huber K.J."/>
            <person name="Geppert A."/>
            <person name="Wolf J."/>
            <person name="Neumann-Schaal M."/>
            <person name="Muesken M."/>
            <person name="Overmann J."/>
        </authorList>
    </citation>
    <scope>NUCLEOTIDE SEQUENCE</scope>
    <source>
        <strain evidence="10">AEG42_29</strain>
    </source>
</reference>
<evidence type="ECO:0000256" key="5">
    <source>
        <dbReference type="ARBA" id="ARBA00022777"/>
    </source>
</evidence>
<dbReference type="PANTHER" id="PTHR43289">
    <property type="entry name" value="MITOGEN-ACTIVATED PROTEIN KINASE KINASE KINASE 20-RELATED"/>
    <property type="match status" value="1"/>
</dbReference>
<evidence type="ECO:0000256" key="2">
    <source>
        <dbReference type="ARBA" id="ARBA00022527"/>
    </source>
</evidence>
<dbReference type="Gene3D" id="1.10.510.10">
    <property type="entry name" value="Transferase(Phosphotransferase) domain 1"/>
    <property type="match status" value="1"/>
</dbReference>
<sequence length="623" mass="64064">MQQVSHTRSSDPPDLVLGRYRRVRRIGAGGMGVVWLAHDEKLDRPVAIKRIAVDDEAVARRAAREAKAAARLGHPAIVSLYETGRDEDAVYLVSELVVGSTLAVLLAEGALSDRDVLAIGAALCAALAHAHSRGVIHRDVKPQNIIVPDEPQPGAGIAKLTDFGIAMLLDEDVLTRTGDVVGTLAYMAPEQAEGHEVTAQTDLYALGLVIYEALSGTNPVRGRTPAATARRVGERLPHLDRLRRDLPRELCAAIDRAVDPDPAVRGKLTALRAALKGATTAVDDEPGTVEAGALEPVTRMTRRAARRAAAVVPVADGWEPDAHEDTAGGEAWDPLAWRACPPRSRAVAAFGAGGLTMLALATLGPETPLPAPAAGIAVAAVVAAVPRLGTLLLVLALAVWLLAAPQGTSPGVGLGDGVVANRGGVRSGWSGLAVLVLAAGLPAVLALWRARPGWLSAPALAPVLGILSLAVAWPAVAGQARRLTHRVVLGVAGLWWTLIAQAVSGTDLLIGPVPGVHARSGWEGSAQEAFLHVLVPLVSSGAVGLALVWGLAAAVLPFVVRGRSAPVDIVLGAAWAAGLAAGTQAVAGALPWAGGPPAVHGVVVAAILAWVIAVIAAASRPRY</sequence>
<name>A0AAU7ANJ6_9ACTN</name>
<feature type="binding site" evidence="7">
    <location>
        <position position="49"/>
    </location>
    <ligand>
        <name>ATP</name>
        <dbReference type="ChEBI" id="CHEBI:30616"/>
    </ligand>
</feature>
<evidence type="ECO:0000256" key="1">
    <source>
        <dbReference type="ARBA" id="ARBA00012513"/>
    </source>
</evidence>
<dbReference type="SMART" id="SM00220">
    <property type="entry name" value="S_TKc"/>
    <property type="match status" value="1"/>
</dbReference>
<evidence type="ECO:0000256" key="6">
    <source>
        <dbReference type="ARBA" id="ARBA00022840"/>
    </source>
</evidence>
<dbReference type="EC" id="2.7.11.1" evidence="1"/>
<keyword evidence="3" id="KW-0808">Transferase</keyword>
<feature type="transmembrane region" description="Helical" evidence="8">
    <location>
        <begin position="487"/>
        <end position="510"/>
    </location>
</feature>
<feature type="transmembrane region" description="Helical" evidence="8">
    <location>
        <begin position="598"/>
        <end position="618"/>
    </location>
</feature>
<gene>
    <name evidence="10" type="ORF">DSM112329_00012</name>
</gene>
<organism evidence="10">
    <name type="scientific">Paraconexibacter sp. AEG42_29</name>
    <dbReference type="NCBI Taxonomy" id="2997339"/>
    <lineage>
        <taxon>Bacteria</taxon>
        <taxon>Bacillati</taxon>
        <taxon>Actinomycetota</taxon>
        <taxon>Thermoleophilia</taxon>
        <taxon>Solirubrobacterales</taxon>
        <taxon>Paraconexibacteraceae</taxon>
        <taxon>Paraconexibacter</taxon>
    </lineage>
</organism>
<evidence type="ECO:0000256" key="4">
    <source>
        <dbReference type="ARBA" id="ARBA00022741"/>
    </source>
</evidence>
<dbReference type="CDD" id="cd14014">
    <property type="entry name" value="STKc_PknB_like"/>
    <property type="match status" value="1"/>
</dbReference>
<keyword evidence="2" id="KW-0723">Serine/threonine-protein kinase</keyword>
<dbReference type="InterPro" id="IPR017441">
    <property type="entry name" value="Protein_kinase_ATP_BS"/>
</dbReference>
<dbReference type="PROSITE" id="PS00107">
    <property type="entry name" value="PROTEIN_KINASE_ATP"/>
    <property type="match status" value="1"/>
</dbReference>
<dbReference type="InterPro" id="IPR000719">
    <property type="entry name" value="Prot_kinase_dom"/>
</dbReference>
<proteinExistence type="predicted"/>
<dbReference type="EMBL" id="CP114014">
    <property type="protein sequence ID" value="XAY03200.1"/>
    <property type="molecule type" value="Genomic_DNA"/>
</dbReference>
<feature type="transmembrane region" description="Helical" evidence="8">
    <location>
        <begin position="569"/>
        <end position="592"/>
    </location>
</feature>
<dbReference type="Pfam" id="PF00069">
    <property type="entry name" value="Pkinase"/>
    <property type="match status" value="1"/>
</dbReference>
<keyword evidence="8" id="KW-0812">Transmembrane</keyword>
<dbReference type="Gene3D" id="3.30.200.20">
    <property type="entry name" value="Phosphorylase Kinase, domain 1"/>
    <property type="match status" value="1"/>
</dbReference>
<dbReference type="InterPro" id="IPR008271">
    <property type="entry name" value="Ser/Thr_kinase_AS"/>
</dbReference>
<dbReference type="RefSeq" id="WP_354699757.1">
    <property type="nucleotide sequence ID" value="NZ_CP114014.1"/>
</dbReference>
<dbReference type="KEGG" id="parq:DSM112329_00012"/>
<dbReference type="PROSITE" id="PS50011">
    <property type="entry name" value="PROTEIN_KINASE_DOM"/>
    <property type="match status" value="1"/>
</dbReference>
<accession>A0AAU7ANJ6</accession>
<evidence type="ECO:0000259" key="9">
    <source>
        <dbReference type="PROSITE" id="PS50011"/>
    </source>
</evidence>
<feature type="transmembrane region" description="Helical" evidence="8">
    <location>
        <begin position="429"/>
        <end position="448"/>
    </location>
</feature>
<keyword evidence="4 7" id="KW-0547">Nucleotide-binding</keyword>
<keyword evidence="5 10" id="KW-0418">Kinase</keyword>
<evidence type="ECO:0000256" key="7">
    <source>
        <dbReference type="PROSITE-ProRule" id="PRU10141"/>
    </source>
</evidence>
<dbReference type="PROSITE" id="PS00108">
    <property type="entry name" value="PROTEIN_KINASE_ST"/>
    <property type="match status" value="1"/>
</dbReference>